<reference evidence="4" key="1">
    <citation type="submission" date="2023-10" db="EMBL/GenBank/DDBJ databases">
        <authorList>
            <person name="Hackl T."/>
        </authorList>
    </citation>
    <scope>NUCLEOTIDE SEQUENCE</scope>
</reference>
<dbReference type="GO" id="GO:0030170">
    <property type="term" value="F:pyridoxal phosphate binding"/>
    <property type="evidence" value="ECO:0007669"/>
    <property type="project" value="InterPro"/>
</dbReference>
<dbReference type="InterPro" id="IPR015422">
    <property type="entry name" value="PyrdxlP-dep_Trfase_small"/>
</dbReference>
<dbReference type="InterPro" id="IPR015424">
    <property type="entry name" value="PyrdxlP-dep_Trfase"/>
</dbReference>
<dbReference type="Gene3D" id="3.40.640.10">
    <property type="entry name" value="Type I PLP-dependent aspartate aminotransferase-like (Major domain)"/>
    <property type="match status" value="1"/>
</dbReference>
<dbReference type="AlphaFoldDB" id="A0AAI8V473"/>
<sequence length="481" mass="51512">MSTSHVSNGVGYVAQAVANAHADYVARNPTSAKAHQDAHVHMPGGNTRTVLYSQPFPMAIKSGSGNTINSADGASYVDFLGEFSAGLFGHSNPRIAEAVTEALKSGWNFGGESLYEKELARKVTERFAACGLEVVRFTNSGTEANTMAVGAALAYTGRKKVMVFTNGYHGGTFTFPVDLCRWMHAGCSGPPPCQTMNLPHEFVATPYNNVAETRAIIDGLPEDSLAAILIEPVQGSGGCRPATTEFLTFLRQKADNLGALLVFDEVMTSRLAPAGLGAKLGIKPDLMTLGKWLAGGMTIGAFGGRRDIMQMFDPASGSKSLMHSGTFNNNVVSMGAGIAGLDIFDAAKVEELNARGDRLKKGVTDLLLDTGIYPEKEAQYLGDVLEVDSFETNTRLYTGSGETSSLPPLLISSGGSMLNVRFTGTDAALWHNLYYHHMLNRGIYLAARGFTPLSLEITDENVDMYVGAVKEFLDKHLESLR</sequence>
<protein>
    <submittedName>
        <fullName evidence="4">Uu.00g034710.m01.CDS01</fullName>
    </submittedName>
</protein>
<dbReference type="GO" id="GO:0008483">
    <property type="term" value="F:transaminase activity"/>
    <property type="evidence" value="ECO:0007669"/>
    <property type="project" value="InterPro"/>
</dbReference>
<keyword evidence="2 3" id="KW-0663">Pyridoxal phosphate</keyword>
<evidence type="ECO:0000313" key="4">
    <source>
        <dbReference type="EMBL" id="CAJ2500618.1"/>
    </source>
</evidence>
<evidence type="ECO:0000256" key="2">
    <source>
        <dbReference type="ARBA" id="ARBA00022898"/>
    </source>
</evidence>
<dbReference type="Gene3D" id="3.90.1150.10">
    <property type="entry name" value="Aspartate Aminotransferase, domain 1"/>
    <property type="match status" value="1"/>
</dbReference>
<comment type="cofactor">
    <cofactor evidence="1">
        <name>pyridoxal 5'-phosphate</name>
        <dbReference type="ChEBI" id="CHEBI:597326"/>
    </cofactor>
</comment>
<dbReference type="InterPro" id="IPR005814">
    <property type="entry name" value="Aminotrans_3"/>
</dbReference>
<dbReference type="PANTHER" id="PTHR43713:SF3">
    <property type="entry name" value="GLUTAMATE-1-SEMIALDEHYDE 2,1-AMINOMUTASE 1, CHLOROPLASTIC-RELATED"/>
    <property type="match status" value="1"/>
</dbReference>
<dbReference type="PANTHER" id="PTHR43713">
    <property type="entry name" value="GLUTAMATE-1-SEMIALDEHYDE 2,1-AMINOMUTASE"/>
    <property type="match status" value="1"/>
</dbReference>
<dbReference type="SUPFAM" id="SSF53383">
    <property type="entry name" value="PLP-dependent transferases"/>
    <property type="match status" value="1"/>
</dbReference>
<keyword evidence="5" id="KW-1185">Reference proteome</keyword>
<name>A0AAI8V473_9PEZI</name>
<comment type="similarity">
    <text evidence="3">Belongs to the class-III pyridoxal-phosphate-dependent aminotransferase family.</text>
</comment>
<evidence type="ECO:0000256" key="1">
    <source>
        <dbReference type="ARBA" id="ARBA00001933"/>
    </source>
</evidence>
<proteinExistence type="inferred from homology"/>
<dbReference type="Proteomes" id="UP001295740">
    <property type="component" value="Unassembled WGS sequence"/>
</dbReference>
<evidence type="ECO:0000256" key="3">
    <source>
        <dbReference type="RuleBase" id="RU003560"/>
    </source>
</evidence>
<evidence type="ECO:0000313" key="5">
    <source>
        <dbReference type="Proteomes" id="UP001295740"/>
    </source>
</evidence>
<comment type="caution">
    <text evidence="4">The sequence shown here is derived from an EMBL/GenBank/DDBJ whole genome shotgun (WGS) entry which is preliminary data.</text>
</comment>
<dbReference type="InterPro" id="IPR015421">
    <property type="entry name" value="PyrdxlP-dep_Trfase_major"/>
</dbReference>
<gene>
    <name evidence="4" type="ORF">KHLLAP_LOCUS1086</name>
</gene>
<dbReference type="Pfam" id="PF00202">
    <property type="entry name" value="Aminotran_3"/>
    <property type="match status" value="1"/>
</dbReference>
<dbReference type="EMBL" id="CAUWAG010000003">
    <property type="protein sequence ID" value="CAJ2500618.1"/>
    <property type="molecule type" value="Genomic_DNA"/>
</dbReference>
<organism evidence="4 5">
    <name type="scientific">Anthostomella pinea</name>
    <dbReference type="NCBI Taxonomy" id="933095"/>
    <lineage>
        <taxon>Eukaryota</taxon>
        <taxon>Fungi</taxon>
        <taxon>Dikarya</taxon>
        <taxon>Ascomycota</taxon>
        <taxon>Pezizomycotina</taxon>
        <taxon>Sordariomycetes</taxon>
        <taxon>Xylariomycetidae</taxon>
        <taxon>Xylariales</taxon>
        <taxon>Xylariaceae</taxon>
        <taxon>Anthostomella</taxon>
    </lineage>
</organism>
<accession>A0AAI8V473</accession>